<proteinExistence type="predicted"/>
<dbReference type="RefSeq" id="WP_380902745.1">
    <property type="nucleotide sequence ID" value="NZ_JBHUEG010000007.1"/>
</dbReference>
<organism evidence="1 2">
    <name type="scientific">Sphingobacterium suaedae</name>
    <dbReference type="NCBI Taxonomy" id="1686402"/>
    <lineage>
        <taxon>Bacteria</taxon>
        <taxon>Pseudomonadati</taxon>
        <taxon>Bacteroidota</taxon>
        <taxon>Sphingobacteriia</taxon>
        <taxon>Sphingobacteriales</taxon>
        <taxon>Sphingobacteriaceae</taxon>
        <taxon>Sphingobacterium</taxon>
    </lineage>
</organism>
<evidence type="ECO:0000313" key="2">
    <source>
        <dbReference type="Proteomes" id="UP001597545"/>
    </source>
</evidence>
<gene>
    <name evidence="1" type="ORF">ACFSR5_08695</name>
</gene>
<dbReference type="Proteomes" id="UP001597545">
    <property type="component" value="Unassembled WGS sequence"/>
</dbReference>
<comment type="caution">
    <text evidence="1">The sequence shown here is derived from an EMBL/GenBank/DDBJ whole genome shotgun (WGS) entry which is preliminary data.</text>
</comment>
<name>A0ABW5KII0_9SPHI</name>
<reference evidence="2" key="1">
    <citation type="journal article" date="2019" name="Int. J. Syst. Evol. Microbiol.">
        <title>The Global Catalogue of Microorganisms (GCM) 10K type strain sequencing project: providing services to taxonomists for standard genome sequencing and annotation.</title>
        <authorList>
            <consortium name="The Broad Institute Genomics Platform"/>
            <consortium name="The Broad Institute Genome Sequencing Center for Infectious Disease"/>
            <person name="Wu L."/>
            <person name="Ma J."/>
        </authorList>
    </citation>
    <scope>NUCLEOTIDE SEQUENCE [LARGE SCALE GENOMIC DNA]</scope>
    <source>
        <strain evidence="2">KCTC 42662</strain>
    </source>
</reference>
<dbReference type="EMBL" id="JBHULR010000003">
    <property type="protein sequence ID" value="MFD2547720.1"/>
    <property type="molecule type" value="Genomic_DNA"/>
</dbReference>
<protein>
    <submittedName>
        <fullName evidence="1">Uncharacterized protein</fullName>
    </submittedName>
</protein>
<sequence>MGFFHDESLANLGFSKYEWNDEDLGKVVDHKFENKDLSIEITNYQTVEITTRGQYITLPSITNTQKLEELIKLLTK</sequence>
<keyword evidence="2" id="KW-1185">Reference proteome</keyword>
<evidence type="ECO:0000313" key="1">
    <source>
        <dbReference type="EMBL" id="MFD2547720.1"/>
    </source>
</evidence>
<accession>A0ABW5KII0</accession>